<feature type="compositionally biased region" description="Polar residues" evidence="1">
    <location>
        <begin position="383"/>
        <end position="398"/>
    </location>
</feature>
<proteinExistence type="predicted"/>
<dbReference type="RefSeq" id="XP_033681184.1">
    <property type="nucleotide sequence ID" value="XM_033836130.1"/>
</dbReference>
<sequence>MGGQAFANIKSDTPINVPRLPPAAYERVVADVQTKLESLFNRVTIPREAPGKLDYGDVDFLVEGIQSTNHKDIWATIKSLLGAKLHISRGGSSSFGIEHPYVPDAYVQVDVEISPGNGTPDGAELFEWTRFMKGDSDLLQIIGVCHRPLGLTCNDRGLHVRVQEIEPYNKKKSLIYLTRHPDEALEFYGLDVAKYREGFRDETDLFDFVSKGRFFSWEVFNSRTENSNDRSRQSKRAMYRRFVENYMPAHVDAGTVNVWTREEVLKEALDRFGKHDEYQAMLAECNAKEAEETLWKQIRESLPVEGPALSLSLKGLKRWVDFNDGQPYITAQALEKTPIWTDAISRASTDDVVKWATQNWREVKALEKRRGLAAKEAAHNSVDAEQSANDPSRPSANT</sequence>
<evidence type="ECO:0000256" key="1">
    <source>
        <dbReference type="SAM" id="MobiDB-lite"/>
    </source>
</evidence>
<gene>
    <name evidence="2" type="ORF">BU26DRAFT_63936</name>
</gene>
<evidence type="ECO:0000313" key="3">
    <source>
        <dbReference type="Proteomes" id="UP000800094"/>
    </source>
</evidence>
<feature type="region of interest" description="Disordered" evidence="1">
    <location>
        <begin position="372"/>
        <end position="398"/>
    </location>
</feature>
<dbReference type="AlphaFoldDB" id="A0A6A6I9I8"/>
<dbReference type="EMBL" id="ML987199">
    <property type="protein sequence ID" value="KAF2246180.1"/>
    <property type="molecule type" value="Genomic_DNA"/>
</dbReference>
<accession>A0A6A6I9I8</accession>
<protein>
    <submittedName>
        <fullName evidence="2">Uncharacterized protein</fullName>
    </submittedName>
</protein>
<keyword evidence="3" id="KW-1185">Reference proteome</keyword>
<dbReference type="GeneID" id="54589460"/>
<dbReference type="Proteomes" id="UP000800094">
    <property type="component" value="Unassembled WGS sequence"/>
</dbReference>
<name>A0A6A6I9I8_9PLEO</name>
<reference evidence="2" key="1">
    <citation type="journal article" date="2020" name="Stud. Mycol.">
        <title>101 Dothideomycetes genomes: a test case for predicting lifestyles and emergence of pathogens.</title>
        <authorList>
            <person name="Haridas S."/>
            <person name="Albert R."/>
            <person name="Binder M."/>
            <person name="Bloem J."/>
            <person name="Labutti K."/>
            <person name="Salamov A."/>
            <person name="Andreopoulos B."/>
            <person name="Baker S."/>
            <person name="Barry K."/>
            <person name="Bills G."/>
            <person name="Bluhm B."/>
            <person name="Cannon C."/>
            <person name="Castanera R."/>
            <person name="Culley D."/>
            <person name="Daum C."/>
            <person name="Ezra D."/>
            <person name="Gonzalez J."/>
            <person name="Henrissat B."/>
            <person name="Kuo A."/>
            <person name="Liang C."/>
            <person name="Lipzen A."/>
            <person name="Lutzoni F."/>
            <person name="Magnuson J."/>
            <person name="Mondo S."/>
            <person name="Nolan M."/>
            <person name="Ohm R."/>
            <person name="Pangilinan J."/>
            <person name="Park H.-J."/>
            <person name="Ramirez L."/>
            <person name="Alfaro M."/>
            <person name="Sun H."/>
            <person name="Tritt A."/>
            <person name="Yoshinaga Y."/>
            <person name="Zwiers L.-H."/>
            <person name="Turgeon B."/>
            <person name="Goodwin S."/>
            <person name="Spatafora J."/>
            <person name="Crous P."/>
            <person name="Grigoriev I."/>
        </authorList>
    </citation>
    <scope>NUCLEOTIDE SEQUENCE</scope>
    <source>
        <strain evidence="2">CBS 122368</strain>
    </source>
</reference>
<dbReference type="OrthoDB" id="4708870at2759"/>
<evidence type="ECO:0000313" key="2">
    <source>
        <dbReference type="EMBL" id="KAF2246180.1"/>
    </source>
</evidence>
<organism evidence="2 3">
    <name type="scientific">Trematosphaeria pertusa</name>
    <dbReference type="NCBI Taxonomy" id="390896"/>
    <lineage>
        <taxon>Eukaryota</taxon>
        <taxon>Fungi</taxon>
        <taxon>Dikarya</taxon>
        <taxon>Ascomycota</taxon>
        <taxon>Pezizomycotina</taxon>
        <taxon>Dothideomycetes</taxon>
        <taxon>Pleosporomycetidae</taxon>
        <taxon>Pleosporales</taxon>
        <taxon>Massarineae</taxon>
        <taxon>Trematosphaeriaceae</taxon>
        <taxon>Trematosphaeria</taxon>
    </lineage>
</organism>